<accession>A0AA38HKN3</accession>
<keyword evidence="2" id="KW-0597">Phosphoprotein</keyword>
<dbReference type="InterPro" id="IPR000719">
    <property type="entry name" value="Prot_kinase_dom"/>
</dbReference>
<dbReference type="SMART" id="SM00220">
    <property type="entry name" value="S_TKc"/>
    <property type="match status" value="1"/>
</dbReference>
<evidence type="ECO:0000256" key="5">
    <source>
        <dbReference type="ARBA" id="ARBA00022777"/>
    </source>
</evidence>
<dbReference type="FunFam" id="1.10.510.10:FF:000048">
    <property type="entry name" value="Protein kinase C"/>
    <property type="match status" value="1"/>
</dbReference>
<dbReference type="Gene3D" id="1.10.510.10">
    <property type="entry name" value="Transferase(Phosphotransferase) domain 1"/>
    <property type="match status" value="1"/>
</dbReference>
<keyword evidence="5" id="KW-0418">Kinase</keyword>
<feature type="binding site" evidence="7">
    <location>
        <position position="62"/>
    </location>
    <ligand>
        <name>ATP</name>
        <dbReference type="ChEBI" id="CHEBI:30616"/>
    </ligand>
</feature>
<keyword evidence="3" id="KW-0808">Transferase</keyword>
<gene>
    <name evidence="10" type="ORF">Zmor_022092</name>
</gene>
<evidence type="ECO:0000256" key="1">
    <source>
        <dbReference type="ARBA" id="ARBA00022527"/>
    </source>
</evidence>
<dbReference type="Pfam" id="PF00069">
    <property type="entry name" value="Pkinase"/>
    <property type="match status" value="1"/>
</dbReference>
<dbReference type="GO" id="GO:0005524">
    <property type="term" value="F:ATP binding"/>
    <property type="evidence" value="ECO:0007669"/>
    <property type="project" value="UniProtKB-UniRule"/>
</dbReference>
<comment type="caution">
    <text evidence="10">The sequence shown here is derived from an EMBL/GenBank/DDBJ whole genome shotgun (WGS) entry which is preliminary data.</text>
</comment>
<proteinExistence type="inferred from homology"/>
<comment type="similarity">
    <text evidence="8">Belongs to the protein kinase superfamily.</text>
</comment>
<keyword evidence="6 7" id="KW-0067">ATP-binding</keyword>
<dbReference type="AlphaFoldDB" id="A0AA38HKN3"/>
<dbReference type="Gene3D" id="3.30.200.20">
    <property type="entry name" value="Phosphorylase Kinase, domain 1"/>
    <property type="match status" value="1"/>
</dbReference>
<dbReference type="PROSITE" id="PS50011">
    <property type="entry name" value="PROTEIN_KINASE_DOM"/>
    <property type="match status" value="1"/>
</dbReference>
<organism evidence="10 11">
    <name type="scientific">Zophobas morio</name>
    <dbReference type="NCBI Taxonomy" id="2755281"/>
    <lineage>
        <taxon>Eukaryota</taxon>
        <taxon>Metazoa</taxon>
        <taxon>Ecdysozoa</taxon>
        <taxon>Arthropoda</taxon>
        <taxon>Hexapoda</taxon>
        <taxon>Insecta</taxon>
        <taxon>Pterygota</taxon>
        <taxon>Neoptera</taxon>
        <taxon>Endopterygota</taxon>
        <taxon>Coleoptera</taxon>
        <taxon>Polyphaga</taxon>
        <taxon>Cucujiformia</taxon>
        <taxon>Tenebrionidae</taxon>
        <taxon>Zophobas</taxon>
    </lineage>
</organism>
<keyword evidence="1 8" id="KW-0723">Serine/threonine-protein kinase</keyword>
<dbReference type="InterPro" id="IPR008271">
    <property type="entry name" value="Ser/Thr_kinase_AS"/>
</dbReference>
<reference evidence="10" key="1">
    <citation type="journal article" date="2023" name="G3 (Bethesda)">
        <title>Whole genome assemblies of Zophobas morio and Tenebrio molitor.</title>
        <authorList>
            <person name="Kaur S."/>
            <person name="Stinson S.A."/>
            <person name="diCenzo G.C."/>
        </authorList>
    </citation>
    <scope>NUCLEOTIDE SEQUENCE</scope>
    <source>
        <strain evidence="10">QUZm001</strain>
    </source>
</reference>
<dbReference type="EMBL" id="JALNTZ010000658">
    <property type="protein sequence ID" value="KAJ3632108.1"/>
    <property type="molecule type" value="Genomic_DNA"/>
</dbReference>
<sequence length="380" mass="43865">MIEHFHLSWPKTCFAYKFLRKGSIEFNHFNVVKLIGLGAFGKVYLCEHKLTGETVVIKAIKKLFVTNCKHENLIRQENQVLRVLSRCPCPFILKTLATFQDSSMLYIITEFVSGGELAYQLEVAPHQKFSEGRARFYVAELLVAIEYLHTKEQIVYRDIKLENIVLDKKGHIKLIDYGFSKKLFKGEKTYTCCGTTEYLAPEVIMGVGYSFEADVWSIGVLLYKMVVGRAPFFTSDLRCRKVRFYSAQFKVILSGKFNLPYYLSAALKDLICSLLQVQRRYRLGSINGLVDIKKHEWFSGIDWGAIKKKTVKPPKPYSYENLNLNNPYWHSNSGDFFLLMIAWRRGKHLLCGPVCNSQRSVEYHCEQSTAFDRECNAITD</sequence>
<feature type="domain" description="Protein kinase" evidence="9">
    <location>
        <begin position="29"/>
        <end position="298"/>
    </location>
</feature>
<protein>
    <recommendedName>
        <fullName evidence="9">Protein kinase domain-containing protein</fullName>
    </recommendedName>
</protein>
<evidence type="ECO:0000259" key="9">
    <source>
        <dbReference type="PROSITE" id="PS50011"/>
    </source>
</evidence>
<evidence type="ECO:0000256" key="4">
    <source>
        <dbReference type="ARBA" id="ARBA00022741"/>
    </source>
</evidence>
<name>A0AA38HKN3_9CUCU</name>
<dbReference type="PANTHER" id="PTHR24353:SF147">
    <property type="entry name" value="CGMP-DEPENDENT SERINE_THREONIN PROTEIN KINASE-RELATED"/>
    <property type="match status" value="1"/>
</dbReference>
<dbReference type="PROSITE" id="PS00108">
    <property type="entry name" value="PROTEIN_KINASE_ST"/>
    <property type="match status" value="1"/>
</dbReference>
<evidence type="ECO:0000313" key="11">
    <source>
        <dbReference type="Proteomes" id="UP001168821"/>
    </source>
</evidence>
<dbReference type="PANTHER" id="PTHR24353">
    <property type="entry name" value="CYCLIC NUCLEOTIDE-DEPENDENT PROTEIN KINASE"/>
    <property type="match status" value="1"/>
</dbReference>
<dbReference type="SUPFAM" id="SSF56112">
    <property type="entry name" value="Protein kinase-like (PK-like)"/>
    <property type="match status" value="1"/>
</dbReference>
<dbReference type="InterPro" id="IPR011009">
    <property type="entry name" value="Kinase-like_dom_sf"/>
</dbReference>
<dbReference type="PROSITE" id="PS00107">
    <property type="entry name" value="PROTEIN_KINASE_ATP"/>
    <property type="match status" value="1"/>
</dbReference>
<evidence type="ECO:0000256" key="7">
    <source>
        <dbReference type="PROSITE-ProRule" id="PRU10141"/>
    </source>
</evidence>
<dbReference type="Proteomes" id="UP001168821">
    <property type="component" value="Unassembled WGS sequence"/>
</dbReference>
<evidence type="ECO:0000256" key="8">
    <source>
        <dbReference type="RuleBase" id="RU000304"/>
    </source>
</evidence>
<dbReference type="InterPro" id="IPR045270">
    <property type="entry name" value="STKc_AGC"/>
</dbReference>
<dbReference type="InterPro" id="IPR017441">
    <property type="entry name" value="Protein_kinase_ATP_BS"/>
</dbReference>
<dbReference type="CDD" id="cd05123">
    <property type="entry name" value="STKc_AGC"/>
    <property type="match status" value="1"/>
</dbReference>
<evidence type="ECO:0000256" key="3">
    <source>
        <dbReference type="ARBA" id="ARBA00022679"/>
    </source>
</evidence>
<evidence type="ECO:0000256" key="6">
    <source>
        <dbReference type="ARBA" id="ARBA00022840"/>
    </source>
</evidence>
<keyword evidence="4 7" id="KW-0547">Nucleotide-binding</keyword>
<evidence type="ECO:0000256" key="2">
    <source>
        <dbReference type="ARBA" id="ARBA00022553"/>
    </source>
</evidence>
<keyword evidence="11" id="KW-1185">Reference proteome</keyword>
<dbReference type="GO" id="GO:0004690">
    <property type="term" value="F:cyclic nucleotide-dependent protein kinase activity"/>
    <property type="evidence" value="ECO:0007669"/>
    <property type="project" value="UniProtKB-ARBA"/>
</dbReference>
<evidence type="ECO:0000313" key="10">
    <source>
        <dbReference type="EMBL" id="KAJ3632108.1"/>
    </source>
</evidence>